<sequence>MYELLLVVQRNLQIFYRALDEGGIYLAFSSASRAMNEVANETSPVKLANRLDILAKRDYDPLFGEQYDDFLSAFWLSLKTLAKAVNKFHQLPKVDKKEADKRLALETLSNDWAEALGLALDQTYQKGQLNMMYVYSDVSSICKEMEELSKYEPKDGEDDDDD</sequence>
<name>A0A645J479_9ZZZZ</name>
<accession>A0A645J479</accession>
<gene>
    <name evidence="1" type="ORF">SDC9_202986</name>
</gene>
<organism evidence="1">
    <name type="scientific">bioreactor metagenome</name>
    <dbReference type="NCBI Taxonomy" id="1076179"/>
    <lineage>
        <taxon>unclassified sequences</taxon>
        <taxon>metagenomes</taxon>
        <taxon>ecological metagenomes</taxon>
    </lineage>
</organism>
<protein>
    <submittedName>
        <fullName evidence="1">Uncharacterized protein</fullName>
    </submittedName>
</protein>
<reference evidence="1" key="1">
    <citation type="submission" date="2019-08" db="EMBL/GenBank/DDBJ databases">
        <authorList>
            <person name="Kucharzyk K."/>
            <person name="Murdoch R.W."/>
            <person name="Higgins S."/>
            <person name="Loffler F."/>
        </authorList>
    </citation>
    <scope>NUCLEOTIDE SEQUENCE</scope>
</reference>
<evidence type="ECO:0000313" key="1">
    <source>
        <dbReference type="EMBL" id="MPN55304.1"/>
    </source>
</evidence>
<dbReference type="EMBL" id="VSSQ01124384">
    <property type="protein sequence ID" value="MPN55304.1"/>
    <property type="molecule type" value="Genomic_DNA"/>
</dbReference>
<dbReference type="AlphaFoldDB" id="A0A645J479"/>
<comment type="caution">
    <text evidence="1">The sequence shown here is derived from an EMBL/GenBank/DDBJ whole genome shotgun (WGS) entry which is preliminary data.</text>
</comment>
<proteinExistence type="predicted"/>